<reference evidence="2" key="1">
    <citation type="journal article" name="BMC Genomics">
        <title>Long-read sequencing and de novo genome assembly of marine medaka (Oryzias melastigma).</title>
        <authorList>
            <person name="Liang P."/>
            <person name="Saqib H.S.A."/>
            <person name="Ni X."/>
            <person name="Shen Y."/>
        </authorList>
    </citation>
    <scope>NUCLEOTIDE SEQUENCE</scope>
    <source>
        <strain evidence="2">Bigg-433</strain>
    </source>
</reference>
<feature type="region of interest" description="Disordered" evidence="1">
    <location>
        <begin position="79"/>
        <end position="98"/>
    </location>
</feature>
<comment type="caution">
    <text evidence="2">The sequence shown here is derived from an EMBL/GenBank/DDBJ whole genome shotgun (WGS) entry which is preliminary data.</text>
</comment>
<evidence type="ECO:0000313" key="3">
    <source>
        <dbReference type="Proteomes" id="UP000646548"/>
    </source>
</evidence>
<feature type="region of interest" description="Disordered" evidence="1">
    <location>
        <begin position="38"/>
        <end position="57"/>
    </location>
</feature>
<gene>
    <name evidence="2" type="ORF">FQA47_021684</name>
</gene>
<dbReference type="AlphaFoldDB" id="A0A834BZS4"/>
<sequence>MLIDARSTLFSSVSPPPSGAVLLIMVDLNFQSSLGRMMRRSKDERKKSEMGTDPGGATDLVNVTASTFCFDTGADGQFTPSSVAPSRSPQTANAPQGQWRAEMRCCIVTKSTVASQILVG</sequence>
<dbReference type="Proteomes" id="UP000646548">
    <property type="component" value="Unassembled WGS sequence"/>
</dbReference>
<feature type="compositionally biased region" description="Polar residues" evidence="1">
    <location>
        <begin position="79"/>
        <end position="96"/>
    </location>
</feature>
<feature type="compositionally biased region" description="Basic and acidic residues" evidence="1">
    <location>
        <begin position="40"/>
        <end position="50"/>
    </location>
</feature>
<organism evidence="2 3">
    <name type="scientific">Oryzias melastigma</name>
    <name type="common">Marine medaka</name>
    <dbReference type="NCBI Taxonomy" id="30732"/>
    <lineage>
        <taxon>Eukaryota</taxon>
        <taxon>Metazoa</taxon>
        <taxon>Chordata</taxon>
        <taxon>Craniata</taxon>
        <taxon>Vertebrata</taxon>
        <taxon>Euteleostomi</taxon>
        <taxon>Actinopterygii</taxon>
        <taxon>Neopterygii</taxon>
        <taxon>Teleostei</taxon>
        <taxon>Neoteleostei</taxon>
        <taxon>Acanthomorphata</taxon>
        <taxon>Ovalentaria</taxon>
        <taxon>Atherinomorphae</taxon>
        <taxon>Beloniformes</taxon>
        <taxon>Adrianichthyidae</taxon>
        <taxon>Oryziinae</taxon>
        <taxon>Oryzias</taxon>
    </lineage>
</organism>
<name>A0A834BZS4_ORYME</name>
<dbReference type="EMBL" id="WKFB01000442">
    <property type="protein sequence ID" value="KAF6723022.1"/>
    <property type="molecule type" value="Genomic_DNA"/>
</dbReference>
<accession>A0A834BZS4</accession>
<proteinExistence type="predicted"/>
<evidence type="ECO:0000313" key="2">
    <source>
        <dbReference type="EMBL" id="KAF6723022.1"/>
    </source>
</evidence>
<evidence type="ECO:0000256" key="1">
    <source>
        <dbReference type="SAM" id="MobiDB-lite"/>
    </source>
</evidence>
<protein>
    <submittedName>
        <fullName evidence="2">Uncharacterized protein</fullName>
    </submittedName>
</protein>